<evidence type="ECO:0000256" key="4">
    <source>
        <dbReference type="ARBA" id="ARBA00022640"/>
    </source>
</evidence>
<dbReference type="GO" id="GO:0009507">
    <property type="term" value="C:chloroplast"/>
    <property type="evidence" value="ECO:0007669"/>
    <property type="project" value="UniProtKB-SubCell"/>
</dbReference>
<gene>
    <name evidence="6" type="primary">ycf23</name>
</gene>
<dbReference type="EMBL" id="MK231134">
    <property type="protein sequence ID" value="QFV17090.1"/>
    <property type="molecule type" value="Genomic_DNA"/>
</dbReference>
<comment type="subcellular location">
    <subcellularLocation>
        <location evidence="1">Plastid</location>
        <location evidence="1">Chloroplast</location>
    </subcellularLocation>
</comment>
<evidence type="ECO:0000313" key="5">
    <source>
        <dbReference type="EMBL" id="QFV17090.1"/>
    </source>
</evidence>
<evidence type="ECO:0000256" key="3">
    <source>
        <dbReference type="ARBA" id="ARBA00021523"/>
    </source>
</evidence>
<evidence type="ECO:0000256" key="2">
    <source>
        <dbReference type="ARBA" id="ARBA00009664"/>
    </source>
</evidence>
<dbReference type="InterPro" id="IPR007570">
    <property type="entry name" value="Uncharacterised_Ycf23"/>
</dbReference>
<dbReference type="Gene3D" id="3.20.20.70">
    <property type="entry name" value="Aldolase class I"/>
    <property type="match status" value="1"/>
</dbReference>
<name>A0A5P9RVA2_CYAME</name>
<organism evidence="6">
    <name type="scientific">Cyanidioschyzon merolae</name>
    <name type="common">Red alga</name>
    <dbReference type="NCBI Taxonomy" id="45157"/>
    <lineage>
        <taxon>Eukaryota</taxon>
        <taxon>Rhodophyta</taxon>
        <taxon>Bangiophyceae</taxon>
        <taxon>Cyanidiales</taxon>
        <taxon>Cyanidiaceae</taxon>
        <taxon>Cyanidioschyzon</taxon>
    </lineage>
</organism>
<evidence type="ECO:0000313" key="6">
    <source>
        <dbReference type="EMBL" id="QFV17261.1"/>
    </source>
</evidence>
<evidence type="ECO:0000256" key="1">
    <source>
        <dbReference type="ARBA" id="ARBA00004229"/>
    </source>
</evidence>
<reference evidence="6" key="2">
    <citation type="submission" date="2018-11" db="EMBL/GenBank/DDBJ databases">
        <title>Complete Plastid Genome of Cyanidioschyzon merolae Isolate 5578.</title>
        <authorList>
            <person name="Bi G."/>
        </authorList>
    </citation>
    <scope>NUCLEOTIDE SEQUENCE</scope>
</reference>
<accession>A0A5P9RVA2</accession>
<reference evidence="5" key="1">
    <citation type="submission" date="2018-11" db="EMBL/GenBank/DDBJ databases">
        <title>Complete Plastid Genome of Cyanidioschyzon merolae Isolate 5508.</title>
        <authorList>
            <person name="Bi G."/>
        </authorList>
    </citation>
    <scope>NUCLEOTIDE SEQUENCE</scope>
    <source>
        <strain evidence="5">5508</strain>
    </source>
</reference>
<dbReference type="PANTHER" id="PTHR36895">
    <property type="match status" value="1"/>
</dbReference>
<dbReference type="AlphaFoldDB" id="A0A5P9RVA2"/>
<dbReference type="InterPro" id="IPR013785">
    <property type="entry name" value="Aldolase_TIM"/>
</dbReference>
<protein>
    <recommendedName>
        <fullName evidence="3">Uncharacterized protein ycf23</fullName>
    </recommendedName>
</protein>
<dbReference type="EMBL" id="MK231135">
    <property type="protein sequence ID" value="QFV17261.1"/>
    <property type="molecule type" value="Genomic_DNA"/>
</dbReference>
<dbReference type="OMA" id="IAGLMNF"/>
<dbReference type="PANTHER" id="PTHR36895:SF1">
    <property type="entry name" value="YCF23 PROTEIN"/>
    <property type="match status" value="1"/>
</dbReference>
<dbReference type="Pfam" id="PF04481">
    <property type="entry name" value="DUF561"/>
    <property type="match status" value="1"/>
</dbReference>
<keyword evidence="6" id="KW-0150">Chloroplast</keyword>
<proteinExistence type="inferred from homology"/>
<comment type="similarity">
    <text evidence="2">Belongs to the ycf23 family.</text>
</comment>
<keyword evidence="4 6" id="KW-0934">Plastid</keyword>
<sequence length="232" mass="25206">MKRLLKIITGLLCFEEEQVLPIVKAACQAGASYVDIAAHAPLVEKVKQKSTIPVCVSGLNFQSMYESVKAGADMLEIGNYDSLYAAGKVWKTEAILKLADELKQKMPDKFLTVTIPYILDAQKQMQLVMELEKLGVDMFQTEGGGRKRQTQNTVLANIEAAVVSLAHVDQLSRMTTKPILCSSGITATTAPMAMAAGACGVGVGKAIRHSNAYETIKQIRCALQKDMNLKLI</sequence>
<dbReference type="SUPFAM" id="SSF51395">
    <property type="entry name" value="FMN-linked oxidoreductases"/>
    <property type="match status" value="1"/>
</dbReference>
<geneLocation type="chloroplast" evidence="6"/>